<dbReference type="AlphaFoldDB" id="A0A0R1UVK2"/>
<keyword evidence="1" id="KW-1133">Transmembrane helix</keyword>
<keyword evidence="1" id="KW-0472">Membrane</keyword>
<gene>
    <name evidence="2" type="ORF">FD50_GL001677</name>
</gene>
<dbReference type="RefSeq" id="WP_056961456.1">
    <property type="nucleotide sequence ID" value="NZ_AZFQ01000053.1"/>
</dbReference>
<feature type="transmembrane region" description="Helical" evidence="1">
    <location>
        <begin position="7"/>
        <end position="30"/>
    </location>
</feature>
<organism evidence="2 3">
    <name type="scientific">Liquorilactobacillus satsumensis DSM 16230 = JCM 12392</name>
    <dbReference type="NCBI Taxonomy" id="1423801"/>
    <lineage>
        <taxon>Bacteria</taxon>
        <taxon>Bacillati</taxon>
        <taxon>Bacillota</taxon>
        <taxon>Bacilli</taxon>
        <taxon>Lactobacillales</taxon>
        <taxon>Lactobacillaceae</taxon>
        <taxon>Liquorilactobacillus</taxon>
    </lineage>
</organism>
<feature type="transmembrane region" description="Helical" evidence="1">
    <location>
        <begin position="50"/>
        <end position="74"/>
    </location>
</feature>
<proteinExistence type="predicted"/>
<dbReference type="Pfam" id="PF11457">
    <property type="entry name" value="DUF3021"/>
    <property type="match status" value="1"/>
</dbReference>
<name>A0A0R1UVK2_9LACO</name>
<feature type="transmembrane region" description="Helical" evidence="1">
    <location>
        <begin position="112"/>
        <end position="135"/>
    </location>
</feature>
<evidence type="ECO:0000256" key="1">
    <source>
        <dbReference type="SAM" id="Phobius"/>
    </source>
</evidence>
<dbReference type="PATRIC" id="fig|1423801.4.peg.1715"/>
<comment type="caution">
    <text evidence="2">The sequence shown here is derived from an EMBL/GenBank/DDBJ whole genome shotgun (WGS) entry which is preliminary data.</text>
</comment>
<evidence type="ECO:0000313" key="2">
    <source>
        <dbReference type="EMBL" id="KRL97126.1"/>
    </source>
</evidence>
<feature type="transmembrane region" description="Helical" evidence="1">
    <location>
        <begin position="86"/>
        <end position="106"/>
    </location>
</feature>
<accession>A0A0R1UVK2</accession>
<dbReference type="InterPro" id="IPR021560">
    <property type="entry name" value="DUF3021"/>
</dbReference>
<dbReference type="GeneID" id="98308927"/>
<dbReference type="STRING" id="1423801.FD50_GL001677"/>
<protein>
    <recommendedName>
        <fullName evidence="4">Integral membrane protein</fullName>
    </recommendedName>
</protein>
<sequence>MKKIIKYTLVGIPTGVFIGFMIALIFSFIYRTNNFVPSAPTFVSYFSSNTMATAASALLWAGMGIVFSVSSLIFEKERWSVTRQTTIHFCVSYVGFTPLAILAGWFPLNAAWLGGYTLIFSGVYLIMWCVFMLAAKNAIFELNQLVAQKNNLEK</sequence>
<keyword evidence="3" id="KW-1185">Reference proteome</keyword>
<keyword evidence="1" id="KW-0812">Transmembrane</keyword>
<dbReference type="OrthoDB" id="1698302at2"/>
<reference evidence="2 3" key="1">
    <citation type="journal article" date="2015" name="Genome Announc.">
        <title>Expanding the biotechnology potential of lactobacilli through comparative genomics of 213 strains and associated genera.</title>
        <authorList>
            <person name="Sun Z."/>
            <person name="Harris H.M."/>
            <person name="McCann A."/>
            <person name="Guo C."/>
            <person name="Argimon S."/>
            <person name="Zhang W."/>
            <person name="Yang X."/>
            <person name="Jeffery I.B."/>
            <person name="Cooney J.C."/>
            <person name="Kagawa T.F."/>
            <person name="Liu W."/>
            <person name="Song Y."/>
            <person name="Salvetti E."/>
            <person name="Wrobel A."/>
            <person name="Rasinkangas P."/>
            <person name="Parkhill J."/>
            <person name="Rea M.C."/>
            <person name="O'Sullivan O."/>
            <person name="Ritari J."/>
            <person name="Douillard F.P."/>
            <person name="Paul Ross R."/>
            <person name="Yang R."/>
            <person name="Briner A.E."/>
            <person name="Felis G.E."/>
            <person name="de Vos W.M."/>
            <person name="Barrangou R."/>
            <person name="Klaenhammer T.R."/>
            <person name="Caufield P.W."/>
            <person name="Cui Y."/>
            <person name="Zhang H."/>
            <person name="O'Toole P.W."/>
        </authorList>
    </citation>
    <scope>NUCLEOTIDE SEQUENCE [LARGE SCALE GENOMIC DNA]</scope>
    <source>
        <strain evidence="2 3">DSM 16230</strain>
    </source>
</reference>
<evidence type="ECO:0008006" key="4">
    <source>
        <dbReference type="Google" id="ProtNLM"/>
    </source>
</evidence>
<dbReference type="Proteomes" id="UP000051166">
    <property type="component" value="Unassembled WGS sequence"/>
</dbReference>
<evidence type="ECO:0000313" key="3">
    <source>
        <dbReference type="Proteomes" id="UP000051166"/>
    </source>
</evidence>
<dbReference type="EMBL" id="AZFQ01000053">
    <property type="protein sequence ID" value="KRL97126.1"/>
    <property type="molecule type" value="Genomic_DNA"/>
</dbReference>